<evidence type="ECO:0000313" key="3">
    <source>
        <dbReference type="Proteomes" id="UP000053392"/>
    </source>
</evidence>
<dbReference type="HOGENOM" id="CLU_3425107_0_0_1"/>
<evidence type="ECO:0000256" key="1">
    <source>
        <dbReference type="SAM" id="MobiDB-lite"/>
    </source>
</evidence>
<accession>A0A0D0T391</accession>
<dbReference type="EMBL" id="KN847903">
    <property type="protein sequence ID" value="KIR40212.1"/>
    <property type="molecule type" value="Genomic_DNA"/>
</dbReference>
<dbReference type="AlphaFoldDB" id="A0A0D0T391"/>
<dbReference type="Proteomes" id="UP000053392">
    <property type="component" value="Unassembled WGS sequence"/>
</dbReference>
<organism evidence="2 3">
    <name type="scientific">Cryptococcus deuterogattii Ram5</name>
    <dbReference type="NCBI Taxonomy" id="1296110"/>
    <lineage>
        <taxon>Eukaryota</taxon>
        <taxon>Fungi</taxon>
        <taxon>Dikarya</taxon>
        <taxon>Basidiomycota</taxon>
        <taxon>Agaricomycotina</taxon>
        <taxon>Tremellomycetes</taxon>
        <taxon>Tremellales</taxon>
        <taxon>Cryptococcaceae</taxon>
        <taxon>Cryptococcus</taxon>
        <taxon>Cryptococcus gattii species complex</taxon>
    </lineage>
</organism>
<gene>
    <name evidence="2" type="ORF">I313_03532</name>
</gene>
<reference evidence="2 3" key="1">
    <citation type="submission" date="2015-01" db="EMBL/GenBank/DDBJ databases">
        <title>The Genome Sequence of Cryptococcus gattii Ram5.</title>
        <authorList>
            <consortium name="The Broad Institute Genomics Platform"/>
            <person name="Cuomo C."/>
            <person name="Litvintseva A."/>
            <person name="Chen Y."/>
            <person name="Heitman J."/>
            <person name="Sun S."/>
            <person name="Springer D."/>
            <person name="Dromer F."/>
            <person name="Young S."/>
            <person name="Zeng Q."/>
            <person name="Gargeya S."/>
            <person name="Abouelleil A."/>
            <person name="Alvarado L."/>
            <person name="Chapman S.B."/>
            <person name="Gainer-Dewar J."/>
            <person name="Goldberg J."/>
            <person name="Griggs A."/>
            <person name="Gujja S."/>
            <person name="Hansen M."/>
            <person name="Howarth C."/>
            <person name="Imamovic A."/>
            <person name="Larimer J."/>
            <person name="Murphy C."/>
            <person name="Naylor J."/>
            <person name="Pearson M."/>
            <person name="Priest M."/>
            <person name="Roberts A."/>
            <person name="Saif S."/>
            <person name="Shea T."/>
            <person name="Sykes S."/>
            <person name="Wortman J."/>
            <person name="Nusbaum C."/>
            <person name="Birren B."/>
        </authorList>
    </citation>
    <scope>NUCLEOTIDE SEQUENCE [LARGE SCALE GENOMIC DNA]</scope>
    <source>
        <strain evidence="2 3">Ram5</strain>
    </source>
</reference>
<name>A0A0D0T391_9TREE</name>
<protein>
    <submittedName>
        <fullName evidence="2">Unplaced genomic scaffold supercont1.8, whole genome shotgun sequence</fullName>
    </submittedName>
</protein>
<keyword evidence="3" id="KW-1185">Reference proteome</keyword>
<sequence length="22" mass="2600">MVEEEIDMNKGRRGMQGISQYQ</sequence>
<feature type="region of interest" description="Disordered" evidence="1">
    <location>
        <begin position="1"/>
        <end position="22"/>
    </location>
</feature>
<evidence type="ECO:0000313" key="2">
    <source>
        <dbReference type="EMBL" id="KIR40212.1"/>
    </source>
</evidence>
<proteinExistence type="predicted"/>